<gene>
    <name evidence="2" type="ORF">MalAC0309_2279</name>
</gene>
<keyword evidence="2" id="KW-0808">Transferase</keyword>
<proteinExistence type="predicted"/>
<dbReference type="RefSeq" id="WP_231923932.1">
    <property type="nucleotide sequence ID" value="NZ_AP017315.1"/>
</dbReference>
<accession>A0A0U5BEW8</accession>
<dbReference type="PANTHER" id="PTHR43685">
    <property type="entry name" value="GLYCOSYLTRANSFERASE"/>
    <property type="match status" value="1"/>
</dbReference>
<protein>
    <submittedName>
        <fullName evidence="2">Rhamnosyltransferase</fullName>
    </submittedName>
</protein>
<dbReference type="PANTHER" id="PTHR43685:SF2">
    <property type="entry name" value="GLYCOSYLTRANSFERASE 2-LIKE DOMAIN-CONTAINING PROTEIN"/>
    <property type="match status" value="1"/>
</dbReference>
<dbReference type="Gene3D" id="3.90.550.10">
    <property type="entry name" value="Spore Coat Polysaccharide Biosynthesis Protein SpsA, Chain A"/>
    <property type="match status" value="1"/>
</dbReference>
<feature type="domain" description="Glycosyltransferase 2-like" evidence="1">
    <location>
        <begin position="12"/>
        <end position="140"/>
    </location>
</feature>
<dbReference type="EMBL" id="AP017315">
    <property type="protein sequence ID" value="BAU33121.1"/>
    <property type="molecule type" value="Genomic_DNA"/>
</dbReference>
<dbReference type="InterPro" id="IPR001173">
    <property type="entry name" value="Glyco_trans_2-like"/>
</dbReference>
<dbReference type="KEGG" id="malk:MalAC0309_2279"/>
<dbReference type="Pfam" id="PF00535">
    <property type="entry name" value="Glycos_transf_2"/>
    <property type="match status" value="1"/>
</dbReference>
<evidence type="ECO:0000259" key="1">
    <source>
        <dbReference type="Pfam" id="PF00535"/>
    </source>
</evidence>
<evidence type="ECO:0000313" key="2">
    <source>
        <dbReference type="EMBL" id="BAU33121.1"/>
    </source>
</evidence>
<evidence type="ECO:0000313" key="3">
    <source>
        <dbReference type="Proteomes" id="UP000218965"/>
    </source>
</evidence>
<dbReference type="InterPro" id="IPR029044">
    <property type="entry name" value="Nucleotide-diphossugar_trans"/>
</dbReference>
<dbReference type="AlphaFoldDB" id="A0A0U5BEW8"/>
<reference evidence="2 3" key="2">
    <citation type="submission" date="2016-01" db="EMBL/GenBank/DDBJ databases">
        <title>Microcella alkaliphila JAM AC0309 whole genome shotgun sequence.</title>
        <authorList>
            <person name="Kurata A."/>
            <person name="Hirose Y."/>
            <person name="Kishimoto N."/>
            <person name="Kobayashi T."/>
        </authorList>
    </citation>
    <scope>NUCLEOTIDE SEQUENCE [LARGE SCALE GENOMIC DNA]</scope>
    <source>
        <strain evidence="2 3">JAM AC0309</strain>
    </source>
</reference>
<name>A0A0U5BEW8_9MICO</name>
<dbReference type="GO" id="GO:0016740">
    <property type="term" value="F:transferase activity"/>
    <property type="evidence" value="ECO:0007669"/>
    <property type="project" value="UniProtKB-KW"/>
</dbReference>
<reference evidence="3" key="1">
    <citation type="submission" date="2015-12" db="EMBL/GenBank/DDBJ databases">
        <authorList>
            <person name="Shamseldin A."/>
            <person name="Moawad H."/>
            <person name="Abd El-Rahim W.M."/>
            <person name="Sadowsky M.J."/>
        </authorList>
    </citation>
    <scope>NUCLEOTIDE SEQUENCE [LARGE SCALE GENOMIC DNA]</scope>
    <source>
        <strain evidence="3">JAM AC0309</strain>
    </source>
</reference>
<dbReference type="CDD" id="cd04196">
    <property type="entry name" value="GT_2_like_d"/>
    <property type="match status" value="1"/>
</dbReference>
<dbReference type="Proteomes" id="UP000218965">
    <property type="component" value="Chromosome"/>
</dbReference>
<dbReference type="SUPFAM" id="SSF53448">
    <property type="entry name" value="Nucleotide-diphospho-sugar transferases"/>
    <property type="match status" value="1"/>
</dbReference>
<organism evidence="2 3">
    <name type="scientific">Microcella alkaliphila</name>
    <dbReference type="NCBI Taxonomy" id="279828"/>
    <lineage>
        <taxon>Bacteria</taxon>
        <taxon>Bacillati</taxon>
        <taxon>Actinomycetota</taxon>
        <taxon>Actinomycetes</taxon>
        <taxon>Micrococcales</taxon>
        <taxon>Microbacteriaceae</taxon>
        <taxon>Microcella</taxon>
    </lineage>
</organism>
<sequence>MTAAPTAPLTVSVVMCTHNGAGFVAEQVTSILAQRPAPIEIVLGDDDSRDGTVEIVERLVGEVRAADPAVTTELSVRRHTPPLGVTANFADALAHARGDLIALSDQDDSWMPDKLAVVVDRFAHDPQLQLVHTDARLIDGDGNPLGGTLLSALEITTQEKVDLVAGDAQAALLRRNLVTGATVVLRRELLEHALPIPGEWVHDEWLAAVAAGMSEQAGAVRLIPRPLIDYRQHDANQIGARRPTMSYRWAKLTEPRDGRQPRLAQRTQQLADRLREKGAPTARLARAEAKHAHEAARAHYPAARLLRVPAIIGAAVRGRYGRYSRGGIDIVRDLLQPATERQKR</sequence>
<dbReference type="InterPro" id="IPR050834">
    <property type="entry name" value="Glycosyltransf_2"/>
</dbReference>